<dbReference type="Proteomes" id="UP000679848">
    <property type="component" value="Chromosome"/>
</dbReference>
<dbReference type="Pfam" id="PF03816">
    <property type="entry name" value="LytR_cpsA_psr"/>
    <property type="match status" value="1"/>
</dbReference>
<sequence length="324" mass="35975">MSRARSSRRQRSKLNQRLALVLVLLVAVTLFVGYNKLFQAPEQKTPEDPVLDDSTDTTDLESEALRSHLERKPNFYTILVSGVDDHNGGSDTNILVAVDAENNYIYGVSIPRDTKSIIHGRNQKINYAYNAGGIDLLAQTISDQLGIPVDYTVSVDLQGFVALVDAIGGVTFDVPINMNYEDPYQNLYIHISKGVQTLSGADALKVVRFREGYATQDIGRMETQQNFLKAVAKQVLTVGNLDKIDDFVKIFQTYVETDLTVGNLAWLGKEAIGMGADAISFSTLPSEWHSPYIYLDTEATLALVNEYLNPYVEDRVAEDLHICT</sequence>
<accession>A0A810QFJ0</accession>
<protein>
    <recommendedName>
        <fullName evidence="2">Cell envelope-related transcriptional attenuator domain-containing protein</fullName>
    </recommendedName>
</protein>
<evidence type="ECO:0000313" key="3">
    <source>
        <dbReference type="EMBL" id="BCK84626.1"/>
    </source>
</evidence>
<evidence type="ECO:0000313" key="4">
    <source>
        <dbReference type="Proteomes" id="UP000679848"/>
    </source>
</evidence>
<dbReference type="EMBL" id="AP023420">
    <property type="protein sequence ID" value="BCK84626.1"/>
    <property type="molecule type" value="Genomic_DNA"/>
</dbReference>
<organism evidence="3 4">
    <name type="scientific">Pusillibacter faecalis</name>
    <dbReference type="NCBI Taxonomy" id="2714358"/>
    <lineage>
        <taxon>Bacteria</taxon>
        <taxon>Bacillati</taxon>
        <taxon>Bacillota</taxon>
        <taxon>Clostridia</taxon>
        <taxon>Eubacteriales</taxon>
        <taxon>Oscillospiraceae</taxon>
        <taxon>Pusillibacter</taxon>
    </lineage>
</organism>
<proteinExistence type="inferred from homology"/>
<gene>
    <name evidence="3" type="ORF">MM59RIKEN_19450</name>
</gene>
<evidence type="ECO:0000259" key="2">
    <source>
        <dbReference type="Pfam" id="PF03816"/>
    </source>
</evidence>
<dbReference type="RefSeq" id="WP_187029264.1">
    <property type="nucleotide sequence ID" value="NZ_AP023420.1"/>
</dbReference>
<dbReference type="KEGG" id="pfaa:MM59RIKEN_19450"/>
<dbReference type="Gene3D" id="3.40.630.190">
    <property type="entry name" value="LCP protein"/>
    <property type="match status" value="1"/>
</dbReference>
<dbReference type="InterPro" id="IPR004474">
    <property type="entry name" value="LytR_CpsA_psr"/>
</dbReference>
<dbReference type="PANTHER" id="PTHR33392">
    <property type="entry name" value="POLYISOPRENYL-TEICHOIC ACID--PEPTIDOGLYCAN TEICHOIC ACID TRANSFERASE TAGU"/>
    <property type="match status" value="1"/>
</dbReference>
<comment type="similarity">
    <text evidence="1">Belongs to the LytR/CpsA/Psr (LCP) family.</text>
</comment>
<reference evidence="3" key="1">
    <citation type="submission" date="2020-09" db="EMBL/GenBank/DDBJ databases">
        <title>New species isolated from human feces.</title>
        <authorList>
            <person name="Kitahara M."/>
            <person name="Shigeno Y."/>
            <person name="Shime M."/>
            <person name="Matsumoto Y."/>
            <person name="Nakamura S."/>
            <person name="Motooka D."/>
            <person name="Fukuoka S."/>
            <person name="Nishikawa H."/>
            <person name="Benno Y."/>
        </authorList>
    </citation>
    <scope>NUCLEOTIDE SEQUENCE</scope>
    <source>
        <strain evidence="3">MM59</strain>
    </source>
</reference>
<keyword evidence="4" id="KW-1185">Reference proteome</keyword>
<feature type="domain" description="Cell envelope-related transcriptional attenuator" evidence="2">
    <location>
        <begin position="90"/>
        <end position="235"/>
    </location>
</feature>
<dbReference type="PANTHER" id="PTHR33392:SF6">
    <property type="entry name" value="POLYISOPRENYL-TEICHOIC ACID--PEPTIDOGLYCAN TEICHOIC ACID TRANSFERASE TAGU"/>
    <property type="match status" value="1"/>
</dbReference>
<name>A0A810QFJ0_9FIRM</name>
<evidence type="ECO:0000256" key="1">
    <source>
        <dbReference type="ARBA" id="ARBA00006068"/>
    </source>
</evidence>
<dbReference type="InterPro" id="IPR050922">
    <property type="entry name" value="LytR/CpsA/Psr_CW_biosynth"/>
</dbReference>
<dbReference type="NCBIfam" id="TIGR00350">
    <property type="entry name" value="lytR_cpsA_psr"/>
    <property type="match status" value="1"/>
</dbReference>
<dbReference type="AlphaFoldDB" id="A0A810QFJ0"/>